<dbReference type="Proteomes" id="UP000787625">
    <property type="component" value="Unassembled WGS sequence"/>
</dbReference>
<reference evidence="3" key="2">
    <citation type="submission" date="2021-04" db="EMBL/GenBank/DDBJ databases">
        <authorList>
            <person name="Gilroy R."/>
        </authorList>
    </citation>
    <scope>NUCLEOTIDE SEQUENCE</scope>
    <source>
        <strain evidence="3">MalCec1-1739</strain>
    </source>
</reference>
<dbReference type="InterPro" id="IPR025665">
    <property type="entry name" value="Beta-barrel_OMP_2"/>
</dbReference>
<evidence type="ECO:0000256" key="1">
    <source>
        <dbReference type="SAM" id="SignalP"/>
    </source>
</evidence>
<evidence type="ECO:0000313" key="3">
    <source>
        <dbReference type="EMBL" id="HJD52923.1"/>
    </source>
</evidence>
<keyword evidence="1" id="KW-0732">Signal</keyword>
<gene>
    <name evidence="3" type="ORF">IAA93_04265</name>
</gene>
<name>A0A9D2UIE8_9BACT</name>
<evidence type="ECO:0000313" key="4">
    <source>
        <dbReference type="Proteomes" id="UP000787625"/>
    </source>
</evidence>
<proteinExistence type="predicted"/>
<protein>
    <submittedName>
        <fullName evidence="3">PorT family protein</fullName>
    </submittedName>
</protein>
<feature type="domain" description="Outer membrane protein beta-barrel" evidence="2">
    <location>
        <begin position="25"/>
        <end position="184"/>
    </location>
</feature>
<feature type="chain" id="PRO_5038520662" evidence="1">
    <location>
        <begin position="21"/>
        <end position="212"/>
    </location>
</feature>
<comment type="caution">
    <text evidence="3">The sequence shown here is derived from an EMBL/GenBank/DDBJ whole genome shotgun (WGS) entry which is preliminary data.</text>
</comment>
<dbReference type="AlphaFoldDB" id="A0A9D2UIE8"/>
<organism evidence="3 4">
    <name type="scientific">Candidatus Avibacteroides avistercoris</name>
    <dbReference type="NCBI Taxonomy" id="2840690"/>
    <lineage>
        <taxon>Bacteria</taxon>
        <taxon>Pseudomonadati</taxon>
        <taxon>Bacteroidota</taxon>
        <taxon>Bacteroidia</taxon>
        <taxon>Bacteroidales</taxon>
        <taxon>Bacteroidaceae</taxon>
        <taxon>Bacteroidaceae incertae sedis</taxon>
        <taxon>Candidatus Avibacteroides</taxon>
    </lineage>
</organism>
<evidence type="ECO:0000259" key="2">
    <source>
        <dbReference type="Pfam" id="PF13568"/>
    </source>
</evidence>
<reference evidence="3" key="1">
    <citation type="journal article" date="2021" name="PeerJ">
        <title>Extensive microbial diversity within the chicken gut microbiome revealed by metagenomics and culture.</title>
        <authorList>
            <person name="Gilroy R."/>
            <person name="Ravi A."/>
            <person name="Getino M."/>
            <person name="Pursley I."/>
            <person name="Horton D.L."/>
            <person name="Alikhan N.F."/>
            <person name="Baker D."/>
            <person name="Gharbi K."/>
            <person name="Hall N."/>
            <person name="Watson M."/>
            <person name="Adriaenssens E.M."/>
            <person name="Foster-Nyarko E."/>
            <person name="Jarju S."/>
            <person name="Secka A."/>
            <person name="Antonio M."/>
            <person name="Oren A."/>
            <person name="Chaudhuri R.R."/>
            <person name="La Ragione R."/>
            <person name="Hildebrand F."/>
            <person name="Pallen M.J."/>
        </authorList>
    </citation>
    <scope>NUCLEOTIDE SEQUENCE</scope>
    <source>
        <strain evidence="3">MalCec1-1739</strain>
    </source>
</reference>
<dbReference type="Pfam" id="PF13568">
    <property type="entry name" value="OMP_b-brl_2"/>
    <property type="match status" value="1"/>
</dbReference>
<feature type="signal peptide" evidence="1">
    <location>
        <begin position="1"/>
        <end position="20"/>
    </location>
</feature>
<sequence>MRRHLLLILAAGICSLSSYSQVGEQLHELSLGLNAGGVYNRVSFTPTIEQDSYFSYAGGLTVRYMCENYMGLDCGVQLELGYVKKGWSEVNGYQRDLHYFDVPFFAHLAYGKRKVKGILNVGPQFSFLFSEKEKGLPAFSANVGRMADNKLDYGICGGLGMEVVTGIGHFIIEGRYYYGLSDIYRNGKTDYYSRSANNTISVKFTYLYDVLK</sequence>
<dbReference type="EMBL" id="DWUP01000087">
    <property type="protein sequence ID" value="HJD52923.1"/>
    <property type="molecule type" value="Genomic_DNA"/>
</dbReference>
<accession>A0A9D2UIE8</accession>